<dbReference type="SUPFAM" id="SSF161098">
    <property type="entry name" value="MetI-like"/>
    <property type="match status" value="1"/>
</dbReference>
<dbReference type="CDD" id="cd06261">
    <property type="entry name" value="TM_PBP2"/>
    <property type="match status" value="1"/>
</dbReference>
<dbReference type="PANTHER" id="PTHR30151">
    <property type="entry name" value="ALKANE SULFONATE ABC TRANSPORTER-RELATED, MEMBRANE SUBUNIT"/>
    <property type="match status" value="1"/>
</dbReference>
<dbReference type="Gene3D" id="1.10.3720.10">
    <property type="entry name" value="MetI-like"/>
    <property type="match status" value="1"/>
</dbReference>
<dbReference type="NCBIfam" id="TIGR01183">
    <property type="entry name" value="ntrB"/>
    <property type="match status" value="1"/>
</dbReference>
<keyword evidence="9 10" id="KW-0472">Membrane</keyword>
<evidence type="ECO:0000256" key="8">
    <source>
        <dbReference type="ARBA" id="ARBA00023065"/>
    </source>
</evidence>
<evidence type="ECO:0000256" key="7">
    <source>
        <dbReference type="ARBA" id="ARBA00022989"/>
    </source>
</evidence>
<accession>A0ABT6YCR1</accession>
<sequence>MNSFSLKNSISNALYFIGSMLVLIGLWQLVTILTKNEIPGPVATWQVFMELMSEPFYDRGPNDKGIGNQLVSSLIRVFSGFGAGSIVAIPLGLLMGSSKTGMKLLNPIVQILRPVSPLAWFPLGLLAFKAAEGATIFIIMITSLWPTLINTAFGVASIPDDHKNVGKAFGFSTWKYITKIMLPYSIPHIITGLRLSIGVAWMVIVAGEMLSGGVGIGFFVWDSWNALSLERILVAILIIGTVGLLLDKGFNALQNAFSYNQK</sequence>
<feature type="transmembrane region" description="Helical" evidence="10">
    <location>
        <begin position="12"/>
        <end position="30"/>
    </location>
</feature>
<dbReference type="InterPro" id="IPR005889">
    <property type="entry name" value="NtrB"/>
</dbReference>
<feature type="transmembrane region" description="Helical" evidence="10">
    <location>
        <begin position="199"/>
        <end position="221"/>
    </location>
</feature>
<dbReference type="RefSeq" id="WP_166549633.1">
    <property type="nucleotide sequence ID" value="NZ_JASHIF010000019.1"/>
</dbReference>
<evidence type="ECO:0000313" key="13">
    <source>
        <dbReference type="Proteomes" id="UP001236507"/>
    </source>
</evidence>
<keyword evidence="6 10" id="KW-0812">Transmembrane</keyword>
<evidence type="ECO:0000256" key="4">
    <source>
        <dbReference type="ARBA" id="ARBA00022475"/>
    </source>
</evidence>
<dbReference type="Proteomes" id="UP001236507">
    <property type="component" value="Unassembled WGS sequence"/>
</dbReference>
<keyword evidence="8" id="KW-0406">Ion transport</keyword>
<evidence type="ECO:0000256" key="2">
    <source>
        <dbReference type="ARBA" id="ARBA00004651"/>
    </source>
</evidence>
<gene>
    <name evidence="12" type="primary">ntrB</name>
    <name evidence="12" type="ORF">QM524_19340</name>
</gene>
<dbReference type="PANTHER" id="PTHR30151:SF7">
    <property type="entry name" value="NITRATE IMPORT PERMEASE PROTEIN NRTB"/>
    <property type="match status" value="1"/>
</dbReference>
<comment type="similarity">
    <text evidence="10">Belongs to the binding-protein-dependent transport system permease family.</text>
</comment>
<feature type="transmembrane region" description="Helical" evidence="10">
    <location>
        <begin position="74"/>
        <end position="96"/>
    </location>
</feature>
<feature type="domain" description="ABC transmembrane type-1" evidence="11">
    <location>
        <begin position="70"/>
        <end position="250"/>
    </location>
</feature>
<comment type="subcellular location">
    <subcellularLocation>
        <location evidence="1">Cell inner membrane</location>
    </subcellularLocation>
    <subcellularLocation>
        <location evidence="2 10">Cell membrane</location>
        <topology evidence="2 10">Multi-pass membrane protein</topology>
    </subcellularLocation>
</comment>
<comment type="caution">
    <text evidence="12">The sequence shown here is derived from an EMBL/GenBank/DDBJ whole genome shotgun (WGS) entry which is preliminary data.</text>
</comment>
<feature type="transmembrane region" description="Helical" evidence="10">
    <location>
        <begin position="108"/>
        <end position="128"/>
    </location>
</feature>
<proteinExistence type="inferred from homology"/>
<evidence type="ECO:0000259" key="11">
    <source>
        <dbReference type="PROSITE" id="PS50928"/>
    </source>
</evidence>
<feature type="transmembrane region" description="Helical" evidence="10">
    <location>
        <begin position="227"/>
        <end position="246"/>
    </location>
</feature>
<keyword evidence="3 10" id="KW-0813">Transport</keyword>
<dbReference type="InterPro" id="IPR000515">
    <property type="entry name" value="MetI-like"/>
</dbReference>
<evidence type="ECO:0000256" key="10">
    <source>
        <dbReference type="RuleBase" id="RU363032"/>
    </source>
</evidence>
<reference evidence="12 13" key="1">
    <citation type="submission" date="2023-05" db="EMBL/GenBank/DDBJ databases">
        <title>Novel species of genus Flectobacillus isolated from stream in China.</title>
        <authorList>
            <person name="Lu H."/>
        </authorList>
    </citation>
    <scope>NUCLEOTIDE SEQUENCE [LARGE SCALE GENOMIC DNA]</scope>
    <source>
        <strain evidence="12 13">KCTC 42575</strain>
    </source>
</reference>
<keyword evidence="13" id="KW-1185">Reference proteome</keyword>
<organism evidence="12 13">
    <name type="scientific">Flectobacillus roseus</name>
    <dbReference type="NCBI Taxonomy" id="502259"/>
    <lineage>
        <taxon>Bacteria</taxon>
        <taxon>Pseudomonadati</taxon>
        <taxon>Bacteroidota</taxon>
        <taxon>Cytophagia</taxon>
        <taxon>Cytophagales</taxon>
        <taxon>Flectobacillaceae</taxon>
        <taxon>Flectobacillus</taxon>
    </lineage>
</organism>
<name>A0ABT6YCR1_9BACT</name>
<keyword evidence="7 10" id="KW-1133">Transmembrane helix</keyword>
<evidence type="ECO:0000256" key="9">
    <source>
        <dbReference type="ARBA" id="ARBA00023136"/>
    </source>
</evidence>
<dbReference type="InterPro" id="IPR035906">
    <property type="entry name" value="MetI-like_sf"/>
</dbReference>
<protein>
    <submittedName>
        <fullName evidence="12">Nitrate ABC transporter permease</fullName>
    </submittedName>
</protein>
<evidence type="ECO:0000256" key="3">
    <source>
        <dbReference type="ARBA" id="ARBA00022448"/>
    </source>
</evidence>
<evidence type="ECO:0000256" key="5">
    <source>
        <dbReference type="ARBA" id="ARBA00022519"/>
    </source>
</evidence>
<keyword evidence="4" id="KW-1003">Cell membrane</keyword>
<evidence type="ECO:0000256" key="1">
    <source>
        <dbReference type="ARBA" id="ARBA00004533"/>
    </source>
</evidence>
<evidence type="ECO:0000313" key="12">
    <source>
        <dbReference type="EMBL" id="MDI9861383.1"/>
    </source>
</evidence>
<keyword evidence="5" id="KW-0997">Cell inner membrane</keyword>
<feature type="transmembrane region" description="Helical" evidence="10">
    <location>
        <begin position="134"/>
        <end position="158"/>
    </location>
</feature>
<dbReference type="EMBL" id="JASHIF010000019">
    <property type="protein sequence ID" value="MDI9861383.1"/>
    <property type="molecule type" value="Genomic_DNA"/>
</dbReference>
<evidence type="ECO:0000256" key="6">
    <source>
        <dbReference type="ARBA" id="ARBA00022692"/>
    </source>
</evidence>
<dbReference type="Pfam" id="PF00528">
    <property type="entry name" value="BPD_transp_1"/>
    <property type="match status" value="1"/>
</dbReference>
<dbReference type="PROSITE" id="PS50928">
    <property type="entry name" value="ABC_TM1"/>
    <property type="match status" value="1"/>
</dbReference>